<dbReference type="Proteomes" id="UP001060771">
    <property type="component" value="Chromosome"/>
</dbReference>
<reference evidence="7" key="3">
    <citation type="submission" date="2022-09" db="EMBL/GenBank/DDBJ databases">
        <title>Complete genome sequence of Vulcanisaeta souniana.</title>
        <authorList>
            <person name="Kato S."/>
            <person name="Itoh T."/>
            <person name="Ohkuma M."/>
        </authorList>
    </citation>
    <scope>NUCLEOTIDE SEQUENCE [LARGE SCALE GENOMIC DNA]</scope>
    <source>
        <strain evidence="7">JCM 11219</strain>
    </source>
</reference>
<dbReference type="OrthoDB" id="6555at2157"/>
<dbReference type="Pfam" id="PF22617">
    <property type="entry name" value="HCS_D2"/>
    <property type="match status" value="1"/>
</dbReference>
<dbReference type="Gene3D" id="1.10.238.260">
    <property type="match status" value="1"/>
</dbReference>
<reference evidence="4" key="4">
    <citation type="journal article" date="2023" name="Microbiol. Resour. Announc.">
        <title>Complete Genome Sequence of Vulcanisaeta souniana Strain IC-059, a Hyperthermophilic Archaeon Isolated from Hot Spring Water in Japan.</title>
        <authorList>
            <person name="Kato S."/>
            <person name="Itoh T."/>
            <person name="Wu L."/>
            <person name="Ma J."/>
            <person name="Ohkuma M."/>
        </authorList>
    </citation>
    <scope>NUCLEOTIDE SEQUENCE</scope>
    <source>
        <strain evidence="4">JCM 11219</strain>
    </source>
</reference>
<dbReference type="InterPro" id="IPR054691">
    <property type="entry name" value="LeuA/HCS_post-cat"/>
</dbReference>
<reference evidence="5" key="2">
    <citation type="submission" date="2020-09" db="EMBL/GenBank/DDBJ databases">
        <authorList>
            <person name="Sun Q."/>
            <person name="Ohkuma M."/>
        </authorList>
    </citation>
    <scope>NUCLEOTIDE SEQUENCE</scope>
    <source>
        <strain evidence="5">JCM 11219</strain>
    </source>
</reference>
<gene>
    <name evidence="5" type="ORF">GCM10007112_09420</name>
    <name evidence="4" type="ORF">Vsou_14240</name>
</gene>
<keyword evidence="7" id="KW-1185">Reference proteome</keyword>
<dbReference type="Gene3D" id="3.20.20.70">
    <property type="entry name" value="Aldolase class I"/>
    <property type="match status" value="1"/>
</dbReference>
<evidence type="ECO:0000256" key="2">
    <source>
        <dbReference type="ARBA" id="ARBA00022679"/>
    </source>
</evidence>
<sequence length="467" mass="53153">MKTWVVLIEAIPNRNKPRSPENDEQLIRLLRREAVDHEDTNDVFNEVIKQWPLPPRLITDGVNIDPDPPGRLFITDTTFRDGQQAFYVYYSIDNATRLFRLLSDLDNGSGRITRSEFFLYTDRDRRLVRAVRGLDLEWPRVIGWGRARVEDVKLVKEAGLDEMVMLMSISDIHIKYKFNSTRDRVVDKYLEAAEYALREGIKLRCSLEDVTRSDVVGFVIPFVEKLLKLSERFGADIVIKLPDTTGVGVPYPFAPLPYSIPKLVWVLRKVLNIPSEFLEFHGHGDYYMAVANAVSAWLYGASINNGTLLGIGERAGNVPIEALVIWYARLKGSFDGMNPRVISRIAEEFKSFNYAVPRYQPLVGENAFTTAAGIHVDAQLKNPVTYLSMDPEVIGRETSIIIGPYSGKSSVEYWLIRRGIKPSPELVKAMYERIMYIYDNGLRMEPLNDGELEGILNDVRGSLRGRS</sequence>
<accession>A0A830E1Z2</accession>
<evidence type="ECO:0000259" key="3">
    <source>
        <dbReference type="PROSITE" id="PS50991"/>
    </source>
</evidence>
<dbReference type="AlphaFoldDB" id="A0A830E1Z2"/>
<evidence type="ECO:0000313" key="6">
    <source>
        <dbReference type="Proteomes" id="UP000657075"/>
    </source>
</evidence>
<dbReference type="GO" id="GO:0016740">
    <property type="term" value="F:transferase activity"/>
    <property type="evidence" value="ECO:0007669"/>
    <property type="project" value="UniProtKB-KW"/>
</dbReference>
<dbReference type="Proteomes" id="UP000657075">
    <property type="component" value="Unassembled WGS sequence"/>
</dbReference>
<dbReference type="Pfam" id="PF00682">
    <property type="entry name" value="HMGL-like"/>
    <property type="match status" value="1"/>
</dbReference>
<dbReference type="InterPro" id="IPR000891">
    <property type="entry name" value="PYR_CT"/>
</dbReference>
<evidence type="ECO:0000256" key="1">
    <source>
        <dbReference type="ARBA" id="ARBA00006154"/>
    </source>
</evidence>
<dbReference type="EMBL" id="BMNM01000003">
    <property type="protein sequence ID" value="GGI74767.1"/>
    <property type="molecule type" value="Genomic_DNA"/>
</dbReference>
<reference evidence="5" key="1">
    <citation type="journal article" date="2014" name="Int. J. Syst. Evol. Microbiol.">
        <title>Complete genome sequence of Corynebacterium casei LMG S-19264T (=DSM 44701T), isolated from a smear-ripened cheese.</title>
        <authorList>
            <consortium name="US DOE Joint Genome Institute (JGI-PGF)"/>
            <person name="Walter F."/>
            <person name="Albersmeier A."/>
            <person name="Kalinowski J."/>
            <person name="Ruckert C."/>
        </authorList>
    </citation>
    <scope>NUCLEOTIDE SEQUENCE</scope>
    <source>
        <strain evidence="5">JCM 11219</strain>
    </source>
</reference>
<keyword evidence="2" id="KW-0808">Transferase</keyword>
<feature type="domain" description="Pyruvate carboxyltransferase" evidence="3">
    <location>
        <begin position="72"/>
        <end position="343"/>
    </location>
</feature>
<protein>
    <submittedName>
        <fullName evidence="5">HMGL-related enzyme</fullName>
    </submittedName>
</protein>
<dbReference type="PANTHER" id="PTHR42880:SF1">
    <property type="entry name" value="ISOPROPYLMALATE_HOMOCITRATE_CITRAMALATE SYNTHASE FAMILY PROTEIN"/>
    <property type="match status" value="1"/>
</dbReference>
<comment type="similarity">
    <text evidence="1">Belongs to the alpha-IPM synthase/homocitrate synthase family.</text>
</comment>
<dbReference type="CDD" id="cd07947">
    <property type="entry name" value="DRE_TIM_Re_CS"/>
    <property type="match status" value="1"/>
</dbReference>
<name>A0A830E1Z2_9CREN</name>
<evidence type="ECO:0000313" key="5">
    <source>
        <dbReference type="EMBL" id="GGI74767.1"/>
    </source>
</evidence>
<proteinExistence type="inferred from homology"/>
<dbReference type="EMBL" id="AP026830">
    <property type="protein sequence ID" value="BDR92331.1"/>
    <property type="molecule type" value="Genomic_DNA"/>
</dbReference>
<dbReference type="InterPro" id="IPR013785">
    <property type="entry name" value="Aldolase_TIM"/>
</dbReference>
<dbReference type="SUPFAM" id="SSF51569">
    <property type="entry name" value="Aldolase"/>
    <property type="match status" value="1"/>
</dbReference>
<evidence type="ECO:0000313" key="7">
    <source>
        <dbReference type="Proteomes" id="UP001060771"/>
    </source>
</evidence>
<organism evidence="5 6">
    <name type="scientific">Vulcanisaeta souniana JCM 11219</name>
    <dbReference type="NCBI Taxonomy" id="1293586"/>
    <lineage>
        <taxon>Archaea</taxon>
        <taxon>Thermoproteota</taxon>
        <taxon>Thermoprotei</taxon>
        <taxon>Thermoproteales</taxon>
        <taxon>Thermoproteaceae</taxon>
        <taxon>Vulcanisaeta</taxon>
    </lineage>
</organism>
<dbReference type="PANTHER" id="PTHR42880">
    <property type="entry name" value="HOMOCITRATE SYNTHASE"/>
    <property type="match status" value="1"/>
</dbReference>
<dbReference type="PROSITE" id="PS50991">
    <property type="entry name" value="PYR_CT"/>
    <property type="match status" value="1"/>
</dbReference>
<evidence type="ECO:0000313" key="4">
    <source>
        <dbReference type="EMBL" id="BDR92331.1"/>
    </source>
</evidence>